<gene>
    <name evidence="1" type="ORF">L0P62_05060</name>
</gene>
<dbReference type="AlphaFoldDB" id="A0A9Q4ABF7"/>
<organism evidence="1 2">
    <name type="scientific">Anaerosalibacter bizertensis</name>
    <dbReference type="NCBI Taxonomy" id="932217"/>
    <lineage>
        <taxon>Bacteria</taxon>
        <taxon>Bacillati</taxon>
        <taxon>Bacillota</taxon>
        <taxon>Tissierellia</taxon>
        <taxon>Tissierellales</taxon>
        <taxon>Sporanaerobacteraceae</taxon>
        <taxon>Anaerosalibacter</taxon>
    </lineage>
</organism>
<dbReference type="EMBL" id="JAKNID010000013">
    <property type="protein sequence ID" value="MCG4564814.1"/>
    <property type="molecule type" value="Genomic_DNA"/>
</dbReference>
<evidence type="ECO:0000313" key="2">
    <source>
        <dbReference type="Proteomes" id="UP001108123"/>
    </source>
</evidence>
<dbReference type="RefSeq" id="WP_226808580.1">
    <property type="nucleotide sequence ID" value="NZ_JAJBNW010000080.1"/>
</dbReference>
<accession>A0A9Q4ABF7</accession>
<proteinExistence type="predicted"/>
<reference evidence="1" key="1">
    <citation type="submission" date="2022-01" db="EMBL/GenBank/DDBJ databases">
        <title>Collection of gut derived symbiotic bacterial strains cultured from healthy donors.</title>
        <authorList>
            <person name="Lin H."/>
            <person name="Kohout C."/>
            <person name="Waligurski E."/>
            <person name="Pamer E.G."/>
        </authorList>
    </citation>
    <scope>NUCLEOTIDE SEQUENCE</scope>
    <source>
        <strain evidence="1">MSK.14.39</strain>
    </source>
</reference>
<evidence type="ECO:0000313" key="1">
    <source>
        <dbReference type="EMBL" id="MCG4564814.1"/>
    </source>
</evidence>
<comment type="caution">
    <text evidence="1">The sequence shown here is derived from an EMBL/GenBank/DDBJ whole genome shotgun (WGS) entry which is preliminary data.</text>
</comment>
<dbReference type="Proteomes" id="UP001108123">
    <property type="component" value="Unassembled WGS sequence"/>
</dbReference>
<keyword evidence="2" id="KW-1185">Reference proteome</keyword>
<protein>
    <submittedName>
        <fullName evidence="1">Uncharacterized protein</fullName>
    </submittedName>
</protein>
<sequence>MNNIKRGKLNDHLLKLKKRYFDVLRDNKKSPNELCNYIKSKFDVKDISKDDNFLLGEKQRIKSNCLFSYKNKEKSLKKEDMILNSYIILRNFKSEKYYSYMEKIDWPIYVVVEMNTGYVESNCEILNDELYLYLGISQFDISNNTPDLALYLMILDEINDFKNI</sequence>
<name>A0A9Q4ABF7_9FIRM</name>